<dbReference type="SUPFAM" id="SSF117281">
    <property type="entry name" value="Kelch motif"/>
    <property type="match status" value="1"/>
</dbReference>
<keyword evidence="2" id="KW-1133">Transmembrane helix</keyword>
<protein>
    <submittedName>
        <fullName evidence="3">Galactose oxidase, central domain protein</fullName>
    </submittedName>
</protein>
<keyword evidence="2" id="KW-0472">Membrane</keyword>
<proteinExistence type="predicted"/>
<dbReference type="InterPro" id="IPR015915">
    <property type="entry name" value="Kelch-typ_b-propeller"/>
</dbReference>
<dbReference type="PANTHER" id="PTHR35807">
    <property type="entry name" value="TRANSCRIPTIONAL REGULATOR REDD-RELATED"/>
    <property type="match status" value="1"/>
</dbReference>
<dbReference type="EMBL" id="JGDM01000013">
    <property type="protein sequence ID" value="EXZ46109.1"/>
    <property type="molecule type" value="Genomic_DNA"/>
</dbReference>
<evidence type="ECO:0000256" key="1">
    <source>
        <dbReference type="SAM" id="MobiDB-lite"/>
    </source>
</evidence>
<feature type="transmembrane region" description="Helical" evidence="2">
    <location>
        <begin position="568"/>
        <end position="589"/>
    </location>
</feature>
<evidence type="ECO:0000313" key="4">
    <source>
        <dbReference type="Proteomes" id="UP000022272"/>
    </source>
</evidence>
<comment type="caution">
    <text evidence="3">The sequence shown here is derived from an EMBL/GenBank/DDBJ whole genome shotgun (WGS) entry which is preliminary data.</text>
</comment>
<dbReference type="Proteomes" id="UP000022272">
    <property type="component" value="Unassembled WGS sequence"/>
</dbReference>
<gene>
    <name evidence="3" type="ORF">M076_0663</name>
</gene>
<dbReference type="InterPro" id="IPR051677">
    <property type="entry name" value="AfsR-DnrI-RedD_regulator"/>
</dbReference>
<feature type="transmembrane region" description="Helical" evidence="2">
    <location>
        <begin position="21"/>
        <end position="43"/>
    </location>
</feature>
<keyword evidence="2" id="KW-0812">Transmembrane</keyword>
<dbReference type="RefSeq" id="WP_032569804.1">
    <property type="nucleotide sequence ID" value="NZ_JGDM01000013.1"/>
</dbReference>
<feature type="region of interest" description="Disordered" evidence="1">
    <location>
        <begin position="597"/>
        <end position="633"/>
    </location>
</feature>
<dbReference type="Pfam" id="PF24681">
    <property type="entry name" value="Kelch_KLHDC2_KLHL20_DRC7"/>
    <property type="match status" value="1"/>
</dbReference>
<name>A0A016AGM9_BACFG</name>
<reference evidence="3 4" key="1">
    <citation type="submission" date="2014-02" db="EMBL/GenBank/DDBJ databases">
        <authorList>
            <person name="Sears C."/>
            <person name="Carroll K."/>
            <person name="Sack B.R."/>
            <person name="Qadri F."/>
            <person name="Myers L.L."/>
            <person name="Chung G.-T."/>
            <person name="Escheverria P."/>
            <person name="Fraser C.M."/>
            <person name="Sadzewicz L."/>
            <person name="Shefchek K.A."/>
            <person name="Tallon L."/>
            <person name="Das S.P."/>
            <person name="Daugherty S."/>
            <person name="Mongodin E.F."/>
        </authorList>
    </citation>
    <scope>NUCLEOTIDE SEQUENCE [LARGE SCALE GENOMIC DNA]</scope>
    <source>
        <strain evidence="3 4">2-F-2 #4</strain>
    </source>
</reference>
<sequence>MLHYETDDAFIEEQYMRRLGCLFAIGMMWLCIVDCFSQGLLFYGNEKRISERATYSVLREGHERTFTNAFRISFDYLVRNVESPGYILYLEDRDAGKTYSFTYLHKPGDRCSFSFNEDGKRIFCTFELDKEDYDHRWLPVSIALDIPADCARITIGKRSKEISNLGLEPTGFSPHIYFGKCEYILDVASYAIRNLSLTDGEEIMIFPLNESSGEDVHDSRGHVVGQVTNSVWLINQSYYWKELFTDYSSTPSGLNFDKTHQNILFFNQDSLSAFDLYTHELSKTPYKTPLPVQLRLGMNFLDEASRELYTYEVADSHGDAMVAALDLTTKEWRPASSDYLCQQLHHHCGFFHPGERKFFLFGGYGSRRYSNTFLAYDLNTCRWDTLAFSGDRVIPRYFSGMAVSNDYKRVYLYGGMGNEAGDQNVGRNYLYDLYRIDMQTRSVQKLWEAKAPAVNRVVPRNMILSADEKHLFLLGYPEYLPNSTLQLYRLSVRDGECEAVGDSIPIVSEEIATNANLYFNEELNEFYCSVQEFEKHGQVTTRLYSLSAPPVTLDDVEYYSRRRNALNAGLLGAVVGGVLLLAACVWGIMHHKRKRDRTSAETASAGVRPEEVSDIPEVPAVESPEVKEEEVEKEPSEWEELPAVLPPDKNAIFLFGMFTILDNAGRDITYMLSPKLRTIFLYILLNSVGKRGVLSSDMNQIFWPDKSGSNVKNLKGVSMNHVRKILQDVDGIELVYRNGYFCMVFGEEFYCDYIRLMNLTSPEKKKKETPGAIRAEWLEILLRGKFIPASESDLFDYYKQKVETLIYSLLPGQLELAYGDARFSIVIRLCNILFIVDPLSDLALAYTVCALRKQNNQEEAIRRYAAFTKDYRRVMNEEYGIAFADIKV</sequence>
<dbReference type="Gene3D" id="2.120.10.80">
    <property type="entry name" value="Kelch-type beta propeller"/>
    <property type="match status" value="1"/>
</dbReference>
<dbReference type="GO" id="GO:0006355">
    <property type="term" value="P:regulation of DNA-templated transcription"/>
    <property type="evidence" value="ECO:0007669"/>
    <property type="project" value="TreeGrafter"/>
</dbReference>
<evidence type="ECO:0000313" key="3">
    <source>
        <dbReference type="EMBL" id="EXZ46109.1"/>
    </source>
</evidence>
<dbReference type="GO" id="GO:0003677">
    <property type="term" value="F:DNA binding"/>
    <property type="evidence" value="ECO:0007669"/>
    <property type="project" value="TreeGrafter"/>
</dbReference>
<dbReference type="PATRIC" id="fig|1339280.3.peg.641"/>
<accession>A0A016AGM9</accession>
<dbReference type="AlphaFoldDB" id="A0A016AGM9"/>
<dbReference type="PANTHER" id="PTHR35807:SF1">
    <property type="entry name" value="TRANSCRIPTIONAL REGULATOR REDD"/>
    <property type="match status" value="1"/>
</dbReference>
<evidence type="ECO:0000256" key="2">
    <source>
        <dbReference type="SAM" id="Phobius"/>
    </source>
</evidence>
<organism evidence="3 4">
    <name type="scientific">Bacteroides fragilis str. 2-F-2 #4</name>
    <dbReference type="NCBI Taxonomy" id="1339280"/>
    <lineage>
        <taxon>Bacteria</taxon>
        <taxon>Pseudomonadati</taxon>
        <taxon>Bacteroidota</taxon>
        <taxon>Bacteroidia</taxon>
        <taxon>Bacteroidales</taxon>
        <taxon>Bacteroidaceae</taxon>
        <taxon>Bacteroides</taxon>
    </lineage>
</organism>